<organism evidence="7 8">
    <name type="scientific">Lederbergia graminis</name>
    <dbReference type="NCBI Taxonomy" id="735518"/>
    <lineage>
        <taxon>Bacteria</taxon>
        <taxon>Bacillati</taxon>
        <taxon>Bacillota</taxon>
        <taxon>Bacilli</taxon>
        <taxon>Bacillales</taxon>
        <taxon>Bacillaceae</taxon>
        <taxon>Lederbergia</taxon>
    </lineage>
</organism>
<dbReference type="Proteomes" id="UP001596147">
    <property type="component" value="Unassembled WGS sequence"/>
</dbReference>
<reference evidence="8" key="1">
    <citation type="journal article" date="2019" name="Int. J. Syst. Evol. Microbiol.">
        <title>The Global Catalogue of Microorganisms (GCM) 10K type strain sequencing project: providing services to taxonomists for standard genome sequencing and annotation.</title>
        <authorList>
            <consortium name="The Broad Institute Genomics Platform"/>
            <consortium name="The Broad Institute Genome Sequencing Center for Infectious Disease"/>
            <person name="Wu L."/>
            <person name="Ma J."/>
        </authorList>
    </citation>
    <scope>NUCLEOTIDE SEQUENCE [LARGE SCALE GENOMIC DNA]</scope>
    <source>
        <strain evidence="8">CGMCC 1.12237</strain>
    </source>
</reference>
<dbReference type="InterPro" id="IPR050768">
    <property type="entry name" value="UPF0353/GerABKA_families"/>
</dbReference>
<comment type="subcellular location">
    <subcellularLocation>
        <location evidence="4">Cell membrane</location>
    </subcellularLocation>
    <subcellularLocation>
        <location evidence="1">Membrane</location>
        <topology evidence="1">Multi-pass membrane protein</topology>
    </subcellularLocation>
</comment>
<evidence type="ECO:0000313" key="8">
    <source>
        <dbReference type="Proteomes" id="UP001596147"/>
    </source>
</evidence>
<comment type="caution">
    <text evidence="7">The sequence shown here is derived from an EMBL/GenBank/DDBJ whole genome shotgun (WGS) entry which is preliminary data.</text>
</comment>
<evidence type="ECO:0000256" key="1">
    <source>
        <dbReference type="ARBA" id="ARBA00004141"/>
    </source>
</evidence>
<keyword evidence="6" id="KW-1133">Transmembrane helix</keyword>
<gene>
    <name evidence="7" type="ORF">ACFPM4_05900</name>
</gene>
<dbReference type="EMBL" id="JBHSMC010000004">
    <property type="protein sequence ID" value="MFC5464290.1"/>
    <property type="molecule type" value="Genomic_DNA"/>
</dbReference>
<keyword evidence="8" id="KW-1185">Reference proteome</keyword>
<dbReference type="PANTHER" id="PTHR22550:SF5">
    <property type="entry name" value="LEUCINE ZIPPER PROTEIN 4"/>
    <property type="match status" value="1"/>
</dbReference>
<feature type="transmembrane region" description="Helical" evidence="6">
    <location>
        <begin position="402"/>
        <end position="422"/>
    </location>
</feature>
<dbReference type="Pfam" id="PF03323">
    <property type="entry name" value="GerA"/>
    <property type="match status" value="1"/>
</dbReference>
<comment type="similarity">
    <text evidence="2 4">Belongs to the GerABKA family.</text>
</comment>
<feature type="region of interest" description="Disordered" evidence="5">
    <location>
        <begin position="1"/>
        <end position="25"/>
    </location>
</feature>
<keyword evidence="6" id="KW-0812">Transmembrane</keyword>
<feature type="transmembrane region" description="Helical" evidence="6">
    <location>
        <begin position="434"/>
        <end position="458"/>
    </location>
</feature>
<evidence type="ECO:0000256" key="4">
    <source>
        <dbReference type="PIRNR" id="PIRNR005690"/>
    </source>
</evidence>
<dbReference type="PANTHER" id="PTHR22550">
    <property type="entry name" value="SPORE GERMINATION PROTEIN"/>
    <property type="match status" value="1"/>
</dbReference>
<proteinExistence type="inferred from homology"/>
<evidence type="ECO:0000256" key="5">
    <source>
        <dbReference type="SAM" id="MobiDB-lite"/>
    </source>
</evidence>
<keyword evidence="3 4" id="KW-0472">Membrane</keyword>
<evidence type="ECO:0000313" key="7">
    <source>
        <dbReference type="EMBL" id="MFC5464290.1"/>
    </source>
</evidence>
<dbReference type="InterPro" id="IPR004995">
    <property type="entry name" value="Spore_Ger"/>
</dbReference>
<dbReference type="PIRSF" id="PIRSF005690">
    <property type="entry name" value="GerBA"/>
    <property type="match status" value="1"/>
</dbReference>
<accession>A0ABW0LG06</accession>
<sequence>MARGLFRKRQSDAKQSGTEQQSEKLKKNLKDNLQELRSFLDNPNDLVIREFTIGGEANVPIAIAYMDGLIDRQLFQDSILNNLLTMSVKKQVADDKNQLFEEIYQIFISVSSVEKTNGFEDLINAILSGKTIFFLDGQETVLLFETKGGEQRSIDKAVAETTVRGPRTAFVESLGTNLSLLRRHIQSPSLRLKTYQIGKRTKRSLVVAYIDGVVNPTLYKEVIRRIETIDIDDAPESGFIEQWIEDSFLSPFPQMDNTERSDSAVSALLQGKVVILLDGTPFVLIAPVTLGDILKSPEDYYERWLIGTLLRSLRYFAAFIALFLPALYIALTTMHPGLLPTDLVLSIAASREGVPFPPIVEAFLMVITMELLQEAGIRLPTPIGPTIGIVGGLVIGEAAVSAAIVSPIMVIVIGLTAIAAFANPTFSIGITFRIIRFGFMIAASAFGLLGIILVYIMINIHVTNLKSFGIPYSTPFSPSMVGDWKDLILRAPMSMLTRRPILLDPEDAKSANKGVKES</sequence>
<protein>
    <submittedName>
        <fullName evidence="7">Spore germination protein</fullName>
    </submittedName>
</protein>
<evidence type="ECO:0000256" key="6">
    <source>
        <dbReference type="SAM" id="Phobius"/>
    </source>
</evidence>
<name>A0ABW0LG06_9BACI</name>
<evidence type="ECO:0000256" key="3">
    <source>
        <dbReference type="ARBA" id="ARBA00023136"/>
    </source>
</evidence>
<dbReference type="RefSeq" id="WP_382348977.1">
    <property type="nucleotide sequence ID" value="NZ_JBHSMC010000004.1"/>
</dbReference>
<feature type="transmembrane region" description="Helical" evidence="6">
    <location>
        <begin position="313"/>
        <end position="334"/>
    </location>
</feature>
<evidence type="ECO:0000256" key="2">
    <source>
        <dbReference type="ARBA" id="ARBA00005278"/>
    </source>
</evidence>